<dbReference type="SUPFAM" id="SSF56112">
    <property type="entry name" value="Protein kinase-like (PK-like)"/>
    <property type="match status" value="1"/>
</dbReference>
<dbReference type="Pfam" id="PF07914">
    <property type="entry name" value="DUF1679"/>
    <property type="match status" value="1"/>
</dbReference>
<evidence type="ECO:0000256" key="2">
    <source>
        <dbReference type="SAM" id="Phobius"/>
    </source>
</evidence>
<dbReference type="InterPro" id="IPR015897">
    <property type="entry name" value="CHK_kinase-like"/>
</dbReference>
<keyword evidence="2" id="KW-0472">Membrane</keyword>
<dbReference type="InterPro" id="IPR012877">
    <property type="entry name" value="Dhs-27"/>
</dbReference>
<feature type="region of interest" description="Disordered" evidence="1">
    <location>
        <begin position="434"/>
        <end position="467"/>
    </location>
</feature>
<reference evidence="4 5" key="1">
    <citation type="journal article" date="2017" name="Curr. Biol.">
        <title>Genome architecture and evolution of a unichromosomal asexual nematode.</title>
        <authorList>
            <person name="Fradin H."/>
            <person name="Zegar C."/>
            <person name="Gutwein M."/>
            <person name="Lucas J."/>
            <person name="Kovtun M."/>
            <person name="Corcoran D."/>
            <person name="Baugh L.R."/>
            <person name="Kiontke K."/>
            <person name="Gunsalus K."/>
            <person name="Fitch D.H."/>
            <person name="Piano F."/>
        </authorList>
    </citation>
    <scope>NUCLEOTIDE SEQUENCE [LARGE SCALE GENOMIC DNA]</scope>
    <source>
        <strain evidence="4">PF1309</strain>
    </source>
</reference>
<keyword evidence="5" id="KW-1185">Reference proteome</keyword>
<dbReference type="Proteomes" id="UP000218231">
    <property type="component" value="Unassembled WGS sequence"/>
</dbReference>
<gene>
    <name evidence="4" type="ORF">WR25_05481</name>
</gene>
<dbReference type="OrthoDB" id="5850486at2759"/>
<keyword evidence="2" id="KW-1133">Transmembrane helix</keyword>
<feature type="region of interest" description="Disordered" evidence="1">
    <location>
        <begin position="1"/>
        <end position="38"/>
    </location>
</feature>
<dbReference type="EMBL" id="LIAE01006363">
    <property type="protein sequence ID" value="PAV90695.1"/>
    <property type="molecule type" value="Genomic_DNA"/>
</dbReference>
<dbReference type="AlphaFoldDB" id="A0A2A2LXI9"/>
<evidence type="ECO:0000313" key="5">
    <source>
        <dbReference type="Proteomes" id="UP000218231"/>
    </source>
</evidence>
<feature type="compositionally biased region" description="Low complexity" evidence="1">
    <location>
        <begin position="457"/>
        <end position="467"/>
    </location>
</feature>
<feature type="transmembrane region" description="Helical" evidence="2">
    <location>
        <begin position="517"/>
        <end position="538"/>
    </location>
</feature>
<proteinExistence type="predicted"/>
<evidence type="ECO:0000256" key="1">
    <source>
        <dbReference type="SAM" id="MobiDB-lite"/>
    </source>
</evidence>
<dbReference type="InterPro" id="IPR011009">
    <property type="entry name" value="Kinase-like_dom_sf"/>
</dbReference>
<evidence type="ECO:0000259" key="3">
    <source>
        <dbReference type="SMART" id="SM00587"/>
    </source>
</evidence>
<evidence type="ECO:0000313" key="4">
    <source>
        <dbReference type="EMBL" id="PAV90695.1"/>
    </source>
</evidence>
<dbReference type="SMART" id="SM00587">
    <property type="entry name" value="CHK"/>
    <property type="match status" value="1"/>
</dbReference>
<feature type="domain" description="CHK kinase-like" evidence="3">
    <location>
        <begin position="192"/>
        <end position="373"/>
    </location>
</feature>
<comment type="caution">
    <text evidence="4">The sequence shown here is derived from an EMBL/GenBank/DDBJ whole genome shotgun (WGS) entry which is preliminary data.</text>
</comment>
<dbReference type="InterPro" id="IPR052961">
    <property type="entry name" value="Oxido-Kinase-like_Enzymes"/>
</dbReference>
<feature type="compositionally biased region" description="Low complexity" evidence="1">
    <location>
        <begin position="1"/>
        <end position="23"/>
    </location>
</feature>
<dbReference type="Gene3D" id="3.90.1200.10">
    <property type="match status" value="1"/>
</dbReference>
<dbReference type="PANTHER" id="PTHR23020">
    <property type="entry name" value="UNCHARACTERIZED NUCLEAR HORMONE RECEPTOR-RELATED"/>
    <property type="match status" value="1"/>
</dbReference>
<accession>A0A2A2LXI9</accession>
<organism evidence="4 5">
    <name type="scientific">Diploscapter pachys</name>
    <dbReference type="NCBI Taxonomy" id="2018661"/>
    <lineage>
        <taxon>Eukaryota</taxon>
        <taxon>Metazoa</taxon>
        <taxon>Ecdysozoa</taxon>
        <taxon>Nematoda</taxon>
        <taxon>Chromadorea</taxon>
        <taxon>Rhabditida</taxon>
        <taxon>Rhabditina</taxon>
        <taxon>Rhabditomorpha</taxon>
        <taxon>Rhabditoidea</taxon>
        <taxon>Rhabditidae</taxon>
        <taxon>Diploscapter</taxon>
    </lineage>
</organism>
<keyword evidence="2" id="KW-0812">Transmembrane</keyword>
<name>A0A2A2LXI9_9BILA</name>
<sequence length="544" mass="61680">MGCRPSTPEVVPSPPVISEVPSDPKNHRNSFRPSISSLQIPKGDYNIDQLTESDAASEHSGDNEQDPHECIYGTDITLEWLLQRLKEKFGSKVPAEPQWITERLNRPHWNVEYATSSVVRVTFGWDDEELPKSVVIKTPVAKGLREESEEGKYHFIICRECNVYEWTQRYPKLASPRIFTIRKHSKEGSGVVIMQDASVNSIQCDAIKGLKVDVMRDLLKHLAYLHATSMKHTSWSTLIADLPPSYYAYVLGNFEDIKNFFERKEVDHSRFVHTAKYFNIEYLHTTATESADHLKVPKVLVHGEPYASNIFVSKDGKSQVVSSVIDWTECHSGCFAEDLCKAICWNMAPKDRTDNTANLLEGYHYNLVRYCNGECPITVDAIRKAYDKFLPFAMVSFAGKVVHDKNKPDIEPLVERAKALIQQVYATARLTMSSNAPPPSYDESAKQSTQPPPPGFMPSGSMPAQPQPQVVTIPPPSQPPIYVIRPDGCHEYDHCAVQVYNTQCHEPCVDYNRRRRIAYALFFFLIIIPLFVFFVVAISTGMFR</sequence>
<dbReference type="PANTHER" id="PTHR23020:SF12">
    <property type="entry name" value="CHK KINASE-LIKE DOMAIN-CONTAINING PROTEIN"/>
    <property type="match status" value="1"/>
</dbReference>
<protein>
    <recommendedName>
        <fullName evidence="3">CHK kinase-like domain-containing protein</fullName>
    </recommendedName>
</protein>